<evidence type="ECO:0000313" key="2">
    <source>
        <dbReference type="Proteomes" id="UP000740329"/>
    </source>
</evidence>
<name>A0A8J7RDG2_METVO</name>
<proteinExistence type="predicted"/>
<accession>A0A8J7RDG2</accession>
<reference evidence="1" key="1">
    <citation type="submission" date="2021-03" db="EMBL/GenBank/DDBJ databases">
        <title>Genomic Encyclopedia of Type Strains, Phase IV (KMG-V): Genome sequencing to study the core and pangenomes of soil and plant-associated prokaryotes.</title>
        <authorList>
            <person name="Whitman W."/>
        </authorList>
    </citation>
    <scope>NUCLEOTIDE SEQUENCE</scope>
    <source>
        <strain evidence="1">C4</strain>
    </source>
</reference>
<dbReference type="AlphaFoldDB" id="A0A8J7RDG2"/>
<organism evidence="1 2">
    <name type="scientific">Methanococcus voltae</name>
    <dbReference type="NCBI Taxonomy" id="2188"/>
    <lineage>
        <taxon>Archaea</taxon>
        <taxon>Methanobacteriati</taxon>
        <taxon>Methanobacteriota</taxon>
        <taxon>Methanomada group</taxon>
        <taxon>Methanococci</taxon>
        <taxon>Methanococcales</taxon>
        <taxon>Methanococcaceae</taxon>
        <taxon>Methanococcus</taxon>
    </lineage>
</organism>
<dbReference type="Proteomes" id="UP000740329">
    <property type="component" value="Unassembled WGS sequence"/>
</dbReference>
<comment type="caution">
    <text evidence="1">The sequence shown here is derived from an EMBL/GenBank/DDBJ whole genome shotgun (WGS) entry which is preliminary data.</text>
</comment>
<sequence length="31" mass="3734">MYCYNKALRLNSKNEKAKKGKRELENTLNYL</sequence>
<dbReference type="EMBL" id="JAGGMV010000001">
    <property type="protein sequence ID" value="MBP2201227.1"/>
    <property type="molecule type" value="Genomic_DNA"/>
</dbReference>
<evidence type="ECO:0000313" key="1">
    <source>
        <dbReference type="EMBL" id="MBP2201227.1"/>
    </source>
</evidence>
<gene>
    <name evidence="1" type="ORF">J3E07_000625</name>
</gene>
<protein>
    <submittedName>
        <fullName evidence="1">Uncharacterized protein</fullName>
    </submittedName>
</protein>